<name>A0A9Q5N1M1_SANBA</name>
<feature type="region of interest" description="Disordered" evidence="1">
    <location>
        <begin position="491"/>
        <end position="527"/>
    </location>
</feature>
<gene>
    <name evidence="2" type="ORF">A7U60_g6472</name>
</gene>
<evidence type="ECO:0000313" key="2">
    <source>
        <dbReference type="EMBL" id="OCB86355.1"/>
    </source>
</evidence>
<feature type="compositionally biased region" description="Polar residues" evidence="1">
    <location>
        <begin position="505"/>
        <end position="515"/>
    </location>
</feature>
<comment type="caution">
    <text evidence="2">The sequence shown here is derived from an EMBL/GenBank/DDBJ whole genome shotgun (WGS) entry which is preliminary data.</text>
</comment>
<organism evidence="2 3">
    <name type="scientific">Sanghuangporus baumii</name>
    <name type="common">Phellinus baumii</name>
    <dbReference type="NCBI Taxonomy" id="108892"/>
    <lineage>
        <taxon>Eukaryota</taxon>
        <taxon>Fungi</taxon>
        <taxon>Dikarya</taxon>
        <taxon>Basidiomycota</taxon>
        <taxon>Agaricomycotina</taxon>
        <taxon>Agaricomycetes</taxon>
        <taxon>Hymenochaetales</taxon>
        <taxon>Hymenochaetaceae</taxon>
        <taxon>Sanghuangporus</taxon>
    </lineage>
</organism>
<dbReference type="AlphaFoldDB" id="A0A9Q5N1M1"/>
<evidence type="ECO:0000313" key="3">
    <source>
        <dbReference type="Proteomes" id="UP000757232"/>
    </source>
</evidence>
<dbReference type="Proteomes" id="UP000757232">
    <property type="component" value="Unassembled WGS sequence"/>
</dbReference>
<keyword evidence="3" id="KW-1185">Reference proteome</keyword>
<reference evidence="2" key="1">
    <citation type="submission" date="2016-06" db="EMBL/GenBank/DDBJ databases">
        <title>Draft Genome sequence of the fungus Inonotus baumii.</title>
        <authorList>
            <person name="Zhu H."/>
            <person name="Lin W."/>
        </authorList>
    </citation>
    <scope>NUCLEOTIDE SEQUENCE</scope>
    <source>
        <strain evidence="2">821</strain>
    </source>
</reference>
<evidence type="ECO:0000256" key="1">
    <source>
        <dbReference type="SAM" id="MobiDB-lite"/>
    </source>
</evidence>
<sequence length="642" mass="71081">MSSLYCAKGFLAYETIIGFGKVLPRLLPAAAIVLTQHLNRSMHADDILLFAKYIIAHALVDWILRFWRQEIALPQVPTRSNEGLDTRLMVILVLSSIAAELVQAVLPSYSVFGQFISNAISLTTLWLLASPRLLFEGLCVLGFSRLIRLAQQPPGQDSWKSILELPFAAAGLPLKALDAVPMALDKIIPLDPTITSFLMVFLGFLIGILSVHKRYRKVVSERRPSSQLIVLENSRPVVLQCGRCARLPSDASSDNGSLVEPDLTNLDALMSRARTKSTYMLIASTEENPSNDVSEEKLAPDGTVGRYYRAEDAKSVCVTIAANTKKSVRFATFEEQSFREQYALVARRAALKGFQVTHRNHFQQSPDIMPQMQLEAYCSNFSSAGSEPGLSLADSDAENSQDEMFAVAPSAAAEVPNHPGDEIGSDEEDEIYGMPIEGQETQLEFEAAVMSIWRKTFGGQQQTDIDPNPSWFYELEAGLSDSECSLTYTRDEEEAGTRVHGHARSPSNLHENNNIAPPISNKPSKEKGLGLANFLDLEQEREPVPEPETPDVISTLLLPLTSFRDELEARLQTLDPAQGPEDITFTLTDDEDVELGIRGNLESPPRAWLADGQNRGILERTHTAEEDEVWFASRTIHRELAI</sequence>
<proteinExistence type="predicted"/>
<accession>A0A9Q5N1M1</accession>
<dbReference type="EMBL" id="LNZH02000202">
    <property type="protein sequence ID" value="OCB86355.1"/>
    <property type="molecule type" value="Genomic_DNA"/>
</dbReference>
<protein>
    <submittedName>
        <fullName evidence="2">Uncharacterized protein</fullName>
    </submittedName>
</protein>